<proteinExistence type="predicted"/>
<dbReference type="CDD" id="cd06223">
    <property type="entry name" value="PRTases_typeI"/>
    <property type="match status" value="1"/>
</dbReference>
<comment type="caution">
    <text evidence="1">The sequence shown here is derived from an EMBL/GenBank/DDBJ whole genome shotgun (WGS) entry which is preliminary data.</text>
</comment>
<reference evidence="1" key="1">
    <citation type="submission" date="2023-02" db="EMBL/GenBank/DDBJ databases">
        <title>Kitasatospora phosalacinea NBRC 14362.</title>
        <authorList>
            <person name="Ichikawa N."/>
            <person name="Sato H."/>
            <person name="Tonouchi N."/>
        </authorList>
    </citation>
    <scope>NUCLEOTIDE SEQUENCE</scope>
    <source>
        <strain evidence="1">NBRC 14362</strain>
    </source>
</reference>
<dbReference type="InterPro" id="IPR029057">
    <property type="entry name" value="PRTase-like"/>
</dbReference>
<organism evidence="1 2">
    <name type="scientific">Kitasatospora phosalacinea</name>
    <dbReference type="NCBI Taxonomy" id="2065"/>
    <lineage>
        <taxon>Bacteria</taxon>
        <taxon>Bacillati</taxon>
        <taxon>Actinomycetota</taxon>
        <taxon>Actinomycetes</taxon>
        <taxon>Kitasatosporales</taxon>
        <taxon>Streptomycetaceae</taxon>
        <taxon>Kitasatospora</taxon>
    </lineage>
</organism>
<sequence length="409" mass="45254">MAVRAVIFDYKTLTDLGHQAAIDARELVHGLGTRGIDWVLFSTDPLTEHQRGEMTGYPEPAAHIRHADVPSGKRRGSPDWIDVVTDKLDIARNELLYVGQSNLDWRTAINSGVLYVHALWSARIPGGVTALAAENPGDIAEILDDYLSDAPIWSHQLDQASWSLRSLLPASAVLPSTRPKSQFDLKDVFTYDRRIEVGSEEARDLLMFTVLASAYLEGLIPANPYICVYPSSKVGVVSERLATYLDKATRLFHGYYREDLLVRGTAAMDTSRERAAARRAGRMANVSIATQATTVHIGAKYKGKLAGKTVVVFDDFTTHGQSLEWARILLEAAGVNRVVMLTVGKYGSRHTRYELNAPGKLDPYTLNSLTPADFREVILSPQHDGTAEERTRKILQAAIDRSRQQQPSS</sequence>
<dbReference type="Gene3D" id="3.40.50.1000">
    <property type="entry name" value="HAD superfamily/HAD-like"/>
    <property type="match status" value="1"/>
</dbReference>
<name>A0A9W6UNC9_9ACTN</name>
<dbReference type="InterPro" id="IPR023214">
    <property type="entry name" value="HAD_sf"/>
</dbReference>
<dbReference type="Proteomes" id="UP001165143">
    <property type="component" value="Unassembled WGS sequence"/>
</dbReference>
<evidence type="ECO:0000313" key="1">
    <source>
        <dbReference type="EMBL" id="GLW54012.1"/>
    </source>
</evidence>
<dbReference type="InterPro" id="IPR000836">
    <property type="entry name" value="PRTase_dom"/>
</dbReference>
<dbReference type="SUPFAM" id="SSF56784">
    <property type="entry name" value="HAD-like"/>
    <property type="match status" value="1"/>
</dbReference>
<dbReference type="EMBL" id="BSRX01000009">
    <property type="protein sequence ID" value="GLW54012.1"/>
    <property type="molecule type" value="Genomic_DNA"/>
</dbReference>
<gene>
    <name evidence="1" type="ORF">Kpho01_20230</name>
</gene>
<evidence type="ECO:0000313" key="2">
    <source>
        <dbReference type="Proteomes" id="UP001165143"/>
    </source>
</evidence>
<dbReference type="SUPFAM" id="SSF53271">
    <property type="entry name" value="PRTase-like"/>
    <property type="match status" value="1"/>
</dbReference>
<dbReference type="Gene3D" id="3.40.50.2020">
    <property type="match status" value="1"/>
</dbReference>
<protein>
    <recommendedName>
        <fullName evidence="3">Phosphoribosyltransferase domain-containing protein</fullName>
    </recommendedName>
</protein>
<dbReference type="AlphaFoldDB" id="A0A9W6UNC9"/>
<evidence type="ECO:0008006" key="3">
    <source>
        <dbReference type="Google" id="ProtNLM"/>
    </source>
</evidence>
<accession>A0A9W6UNC9</accession>
<dbReference type="InterPro" id="IPR036412">
    <property type="entry name" value="HAD-like_sf"/>
</dbReference>